<organism evidence="1 2">
    <name type="scientific">Effrenium voratum</name>
    <dbReference type="NCBI Taxonomy" id="2562239"/>
    <lineage>
        <taxon>Eukaryota</taxon>
        <taxon>Sar</taxon>
        <taxon>Alveolata</taxon>
        <taxon>Dinophyceae</taxon>
        <taxon>Suessiales</taxon>
        <taxon>Symbiodiniaceae</taxon>
        <taxon>Effrenium</taxon>
    </lineage>
</organism>
<sequence length="115" mass="12616">MGNVDLDSEDEPVPAVAHVAPEKDMALDGSHGLHAVSELRVEMAEETQMALLVVEPEDTIAQEPMEIDYDDEVLQIGELNDPWIDPDYASQDARMEKAFGISDGLRPGLASDCHR</sequence>
<reference evidence="1" key="1">
    <citation type="submission" date="2023-08" db="EMBL/GenBank/DDBJ databases">
        <authorList>
            <person name="Chen Y."/>
            <person name="Shah S."/>
            <person name="Dougan E. K."/>
            <person name="Thang M."/>
            <person name="Chan C."/>
        </authorList>
    </citation>
    <scope>NUCLEOTIDE SEQUENCE</scope>
</reference>
<evidence type="ECO:0000313" key="1">
    <source>
        <dbReference type="EMBL" id="CAJ1375890.1"/>
    </source>
</evidence>
<proteinExistence type="predicted"/>
<dbReference type="AlphaFoldDB" id="A0AA36HV27"/>
<dbReference type="Proteomes" id="UP001178507">
    <property type="component" value="Unassembled WGS sequence"/>
</dbReference>
<comment type="caution">
    <text evidence="1">The sequence shown here is derived from an EMBL/GenBank/DDBJ whole genome shotgun (WGS) entry which is preliminary data.</text>
</comment>
<evidence type="ECO:0000313" key="2">
    <source>
        <dbReference type="Proteomes" id="UP001178507"/>
    </source>
</evidence>
<name>A0AA36HV27_9DINO</name>
<gene>
    <name evidence="1" type="ORF">EVOR1521_LOCUS5072</name>
</gene>
<protein>
    <submittedName>
        <fullName evidence="1">Uncharacterized protein</fullName>
    </submittedName>
</protein>
<accession>A0AA36HV27</accession>
<dbReference type="EMBL" id="CAUJNA010000347">
    <property type="protein sequence ID" value="CAJ1375890.1"/>
    <property type="molecule type" value="Genomic_DNA"/>
</dbReference>
<keyword evidence="2" id="KW-1185">Reference proteome</keyword>